<evidence type="ECO:0000256" key="5">
    <source>
        <dbReference type="ARBA" id="ARBA00023012"/>
    </source>
</evidence>
<dbReference type="InterPro" id="IPR001789">
    <property type="entry name" value="Sig_transdc_resp-reg_receiver"/>
</dbReference>
<evidence type="ECO:0000256" key="6">
    <source>
        <dbReference type="PROSITE-ProRule" id="PRU00169"/>
    </source>
</evidence>
<dbReference type="Gene3D" id="3.30.565.10">
    <property type="entry name" value="Histidine kinase-like ATPase, C-terminal domain"/>
    <property type="match status" value="1"/>
</dbReference>
<protein>
    <recommendedName>
        <fullName evidence="2">histidine kinase</fullName>
        <ecNumber evidence="2">2.7.13.3</ecNumber>
    </recommendedName>
</protein>
<evidence type="ECO:0000313" key="9">
    <source>
        <dbReference type="EMBL" id="MEA5583367.1"/>
    </source>
</evidence>
<evidence type="ECO:0000259" key="7">
    <source>
        <dbReference type="PROSITE" id="PS50109"/>
    </source>
</evidence>
<feature type="domain" description="Response regulatory" evidence="8">
    <location>
        <begin position="9"/>
        <end position="125"/>
    </location>
</feature>
<evidence type="ECO:0000256" key="2">
    <source>
        <dbReference type="ARBA" id="ARBA00012438"/>
    </source>
</evidence>
<feature type="modified residue" description="4-aspartylphosphate" evidence="6">
    <location>
        <position position="58"/>
    </location>
</feature>
<dbReference type="Pfam" id="PF02518">
    <property type="entry name" value="HATPase_c"/>
    <property type="match status" value="1"/>
</dbReference>
<dbReference type="RefSeq" id="WP_323197667.1">
    <property type="nucleotide sequence ID" value="NZ_JAYGHG010000041.1"/>
</dbReference>
<keyword evidence="10" id="KW-1185">Reference proteome</keyword>
<comment type="caution">
    <text evidence="9">The sequence shown here is derived from an EMBL/GenBank/DDBJ whole genome shotgun (WGS) entry which is preliminary data.</text>
</comment>
<dbReference type="InterPro" id="IPR036097">
    <property type="entry name" value="HisK_dim/P_sf"/>
</dbReference>
<evidence type="ECO:0000256" key="4">
    <source>
        <dbReference type="ARBA" id="ARBA00022777"/>
    </source>
</evidence>
<dbReference type="SUPFAM" id="SSF55874">
    <property type="entry name" value="ATPase domain of HSP90 chaperone/DNA topoisomerase II/histidine kinase"/>
    <property type="match status" value="1"/>
</dbReference>
<dbReference type="InterPro" id="IPR004358">
    <property type="entry name" value="Sig_transdc_His_kin-like_C"/>
</dbReference>
<dbReference type="SMART" id="SM00448">
    <property type="entry name" value="REC"/>
    <property type="match status" value="1"/>
</dbReference>
<accession>A0ABU5UIM7</accession>
<keyword evidence="3 6" id="KW-0597">Phosphoprotein</keyword>
<dbReference type="Proteomes" id="UP001302120">
    <property type="component" value="Unassembled WGS sequence"/>
</dbReference>
<evidence type="ECO:0000313" key="10">
    <source>
        <dbReference type="Proteomes" id="UP001302120"/>
    </source>
</evidence>
<dbReference type="Gene3D" id="3.40.50.2300">
    <property type="match status" value="1"/>
</dbReference>
<proteinExistence type="predicted"/>
<dbReference type="PRINTS" id="PR00344">
    <property type="entry name" value="BCTRLSENSOR"/>
</dbReference>
<dbReference type="SMART" id="SM00387">
    <property type="entry name" value="HATPase_c"/>
    <property type="match status" value="1"/>
</dbReference>
<dbReference type="PANTHER" id="PTHR43065:SF50">
    <property type="entry name" value="HISTIDINE KINASE"/>
    <property type="match status" value="1"/>
</dbReference>
<dbReference type="InterPro" id="IPR003661">
    <property type="entry name" value="HisK_dim/P_dom"/>
</dbReference>
<dbReference type="CDD" id="cd19920">
    <property type="entry name" value="REC_PA4781-like"/>
    <property type="match status" value="1"/>
</dbReference>
<dbReference type="PANTHER" id="PTHR43065">
    <property type="entry name" value="SENSOR HISTIDINE KINASE"/>
    <property type="match status" value="1"/>
</dbReference>
<dbReference type="EC" id="2.7.13.3" evidence="2"/>
<keyword evidence="4" id="KW-0418">Kinase</keyword>
<dbReference type="PROSITE" id="PS50110">
    <property type="entry name" value="RESPONSE_REGULATORY"/>
    <property type="match status" value="1"/>
</dbReference>
<keyword evidence="4" id="KW-0808">Transferase</keyword>
<reference evidence="9 10" key="1">
    <citation type="submission" date="2023-12" db="EMBL/GenBank/DDBJ databases">
        <title>Baltic Sea Cyanobacteria.</title>
        <authorList>
            <person name="Delbaje E."/>
            <person name="Fewer D.P."/>
            <person name="Shishido T.K."/>
        </authorList>
    </citation>
    <scope>NUCLEOTIDE SEQUENCE [LARGE SCALE GENOMIC DNA]</scope>
    <source>
        <strain evidence="9 10">UHCC-0300</strain>
    </source>
</reference>
<dbReference type="PROSITE" id="PS50109">
    <property type="entry name" value="HIS_KIN"/>
    <property type="match status" value="1"/>
</dbReference>
<dbReference type="CDD" id="cd00082">
    <property type="entry name" value="HisKA"/>
    <property type="match status" value="1"/>
</dbReference>
<name>A0ABU5UIM7_9CYAN</name>
<organism evidence="9 10">
    <name type="scientific">Nodularia harveyana UHCC-0300</name>
    <dbReference type="NCBI Taxonomy" id="2974287"/>
    <lineage>
        <taxon>Bacteria</taxon>
        <taxon>Bacillati</taxon>
        <taxon>Cyanobacteriota</taxon>
        <taxon>Cyanophyceae</taxon>
        <taxon>Nostocales</taxon>
        <taxon>Nodulariaceae</taxon>
        <taxon>Nodularia</taxon>
    </lineage>
</organism>
<dbReference type="EMBL" id="JAYGHG010000041">
    <property type="protein sequence ID" value="MEA5583367.1"/>
    <property type="molecule type" value="Genomic_DNA"/>
</dbReference>
<evidence type="ECO:0000256" key="1">
    <source>
        <dbReference type="ARBA" id="ARBA00000085"/>
    </source>
</evidence>
<dbReference type="Gene3D" id="1.10.287.130">
    <property type="match status" value="1"/>
</dbReference>
<dbReference type="InterPro" id="IPR011006">
    <property type="entry name" value="CheY-like_superfamily"/>
</dbReference>
<keyword evidence="5" id="KW-0902">Two-component regulatory system</keyword>
<evidence type="ECO:0000256" key="3">
    <source>
        <dbReference type="ARBA" id="ARBA00022553"/>
    </source>
</evidence>
<dbReference type="InterPro" id="IPR003594">
    <property type="entry name" value="HATPase_dom"/>
</dbReference>
<gene>
    <name evidence="9" type="ORF">VB620_18725</name>
</gene>
<evidence type="ECO:0000259" key="8">
    <source>
        <dbReference type="PROSITE" id="PS50110"/>
    </source>
</evidence>
<sequence>MSYIPEKALILIVDDANTNLKVISDALTHSGFEITTAIDGEIALQRVQDRLPDLILLDVMMPKIDGLETCKKLKENLQTRDIPVIFMTAVSDTETKVKCFGLGAVDYITKPFQEEEILARINIHLQLRYLNKTLEQRVVARTTALSEALKDLQKSQIQLVHREKMSALGQLVAGIAHEINNPVGCISGNIGHTSAYFQDMIKLINLYQQHYPQPVTEIQQQISDIDLDFLQSDLPNLIASMKESVERIHNISNSLRVFSRQDSDRKVSCNIHNGIESTIMILKHRLKPSQSRPEINIIRDYDKLPLVKCFSGQINQVFMNLLANAIDALEESNIGRSYPEIATHPNQITIKTRLSEDSHHVVINITDNGVGMSTDVQQKIFEHLFTTKPVGQGTGFGLSIAHQIIVEKHQGTLSVKSTPGKGSEFIITIPIDENWSEH</sequence>
<comment type="catalytic activity">
    <reaction evidence="1">
        <text>ATP + protein L-histidine = ADP + protein N-phospho-L-histidine.</text>
        <dbReference type="EC" id="2.7.13.3"/>
    </reaction>
</comment>
<dbReference type="Pfam" id="PF00072">
    <property type="entry name" value="Response_reg"/>
    <property type="match status" value="1"/>
</dbReference>
<dbReference type="InterPro" id="IPR005467">
    <property type="entry name" value="His_kinase_dom"/>
</dbReference>
<dbReference type="SUPFAM" id="SSF47384">
    <property type="entry name" value="Homodimeric domain of signal transducing histidine kinase"/>
    <property type="match status" value="1"/>
</dbReference>
<feature type="domain" description="Histidine kinase" evidence="7">
    <location>
        <begin position="174"/>
        <end position="433"/>
    </location>
</feature>
<dbReference type="InterPro" id="IPR036890">
    <property type="entry name" value="HATPase_C_sf"/>
</dbReference>
<dbReference type="SUPFAM" id="SSF52172">
    <property type="entry name" value="CheY-like"/>
    <property type="match status" value="1"/>
</dbReference>